<dbReference type="Proteomes" id="UP000001436">
    <property type="component" value="Plasmid pGMI1000MP"/>
</dbReference>
<keyword evidence="2" id="KW-1185">Reference proteome</keyword>
<name>Q8XT49_RALN1</name>
<sequence>MFTISERQKFMNADSQFALPNFDHPTETLLRQLVDAATARISVSLRVIDFRPAERSDGLAGEGTLTLDVNGATQQYTLAARGRIRSREEVRAVVAKSRIAAFPALLATTYLTSALADACVEHDLQFIDLAGNLYLHVPSQYLLVTGRPANPEIRRLASRTGRPAISANASALRMIFALLSAPELVNRPYREIAAVAGVALGTVGSVFDDLRERGLLTGTDNRRLLDLAVLREEWTINYPLRLLPKLNMQRFAAGDPSWWQHVELPAGLAWWSGEVAAAKLTGQLRPGAQTLYVEPTARPAVTMELAKRYRLRADPAGTLEIIDAFWPLNEARTEKVTVPPLLVYADLQRTREPRNVEAAVLIREKMEQGG</sequence>
<organism evidence="1 2">
    <name type="scientific">Ralstonia nicotianae (strain ATCC BAA-1114 / GMI1000)</name>
    <name type="common">Ralstonia solanacearum</name>
    <dbReference type="NCBI Taxonomy" id="267608"/>
    <lineage>
        <taxon>Bacteria</taxon>
        <taxon>Pseudomonadati</taxon>
        <taxon>Pseudomonadota</taxon>
        <taxon>Betaproteobacteria</taxon>
        <taxon>Burkholderiales</taxon>
        <taxon>Burkholderiaceae</taxon>
        <taxon>Ralstonia</taxon>
        <taxon>Ralstonia solanacearum species complex</taxon>
    </lineage>
</organism>
<gene>
    <name evidence="1" type="ordered locus">RSp0266</name>
</gene>
<evidence type="ECO:0000313" key="1">
    <source>
        <dbReference type="EMBL" id="CAD17417.1"/>
    </source>
</evidence>
<dbReference type="EnsemblBacteria" id="CAD17417">
    <property type="protein sequence ID" value="CAD17417"/>
    <property type="gene ID" value="RSp0266"/>
</dbReference>
<dbReference type="InterPro" id="IPR019238">
    <property type="entry name" value="AbiEi_2"/>
</dbReference>
<dbReference type="eggNOG" id="COG4861">
    <property type="taxonomic scope" value="Bacteria"/>
</dbReference>
<dbReference type="KEGG" id="rso:RSp0266"/>
<dbReference type="PIRSF" id="PIRSF012611">
    <property type="entry name" value="UCP012611"/>
    <property type="match status" value="1"/>
</dbReference>
<proteinExistence type="predicted"/>
<accession>Q8XT49</accession>
<evidence type="ECO:0000313" key="2">
    <source>
        <dbReference type="Proteomes" id="UP000001436"/>
    </source>
</evidence>
<protein>
    <submittedName>
        <fullName evidence="1">Uncharacterized protein</fullName>
    </submittedName>
</protein>
<dbReference type="HOGENOM" id="CLU_065331_0_0_4"/>
<dbReference type="Pfam" id="PF09952">
    <property type="entry name" value="AbiEi_2"/>
    <property type="match status" value="1"/>
</dbReference>
<dbReference type="EMBL" id="AL646053">
    <property type="protein sequence ID" value="CAD17417.1"/>
    <property type="molecule type" value="Genomic_DNA"/>
</dbReference>
<reference evidence="1 2" key="1">
    <citation type="journal article" date="2002" name="Nature">
        <title>Genome sequence of the plant pathogen Ralstonia solanacearum.</title>
        <authorList>
            <person name="Salanoubat M."/>
            <person name="Genin S."/>
            <person name="Artiguenave F."/>
            <person name="Gouzy J."/>
            <person name="Mangenot S."/>
            <person name="Arlat M."/>
            <person name="Billault A."/>
            <person name="Brottier P."/>
            <person name="Camus J.C."/>
            <person name="Cattolico L."/>
            <person name="Chandler M."/>
            <person name="Choisne N."/>
            <person name="Claudel-Renard C."/>
            <person name="Cunnac S."/>
            <person name="Demange N."/>
            <person name="Gaspin C."/>
            <person name="Lavie M."/>
            <person name="Moisan A."/>
            <person name="Robert C."/>
            <person name="Saurin W."/>
            <person name="Schiex T."/>
            <person name="Siguier P."/>
            <person name="Thebault P."/>
            <person name="Whalen M."/>
            <person name="Wincker P."/>
            <person name="Levy M."/>
            <person name="Weissenbach J."/>
            <person name="Boucher C.A."/>
        </authorList>
    </citation>
    <scope>NUCLEOTIDE SEQUENCE [LARGE SCALE GENOMIC DNA]</scope>
    <source>
        <strain evidence="2">ATCC BAA-1114 / GMI1000</strain>
    </source>
</reference>
<dbReference type="AlphaFoldDB" id="Q8XT49"/>
<dbReference type="RefSeq" id="WP_011003580.1">
    <property type="nucleotide sequence ID" value="NC_003296.1"/>
</dbReference>
<geneLocation type="plasmid" evidence="2">
    <name>megaplasmid Rsp</name>
</geneLocation>
<dbReference type="InterPro" id="IPR016600">
    <property type="entry name" value="UCP012611"/>
</dbReference>
<dbReference type="STRING" id="267608.RSp0266"/>